<accession>A0ABN9D6S6</accession>
<proteinExistence type="predicted"/>
<evidence type="ECO:0000313" key="2">
    <source>
        <dbReference type="Proteomes" id="UP001162483"/>
    </source>
</evidence>
<organism evidence="1 2">
    <name type="scientific">Staurois parvus</name>
    <dbReference type="NCBI Taxonomy" id="386267"/>
    <lineage>
        <taxon>Eukaryota</taxon>
        <taxon>Metazoa</taxon>
        <taxon>Chordata</taxon>
        <taxon>Craniata</taxon>
        <taxon>Vertebrata</taxon>
        <taxon>Euteleostomi</taxon>
        <taxon>Amphibia</taxon>
        <taxon>Batrachia</taxon>
        <taxon>Anura</taxon>
        <taxon>Neobatrachia</taxon>
        <taxon>Ranoidea</taxon>
        <taxon>Ranidae</taxon>
        <taxon>Staurois</taxon>
    </lineage>
</organism>
<evidence type="ECO:0000313" key="1">
    <source>
        <dbReference type="EMBL" id="CAI9568225.1"/>
    </source>
</evidence>
<dbReference type="EMBL" id="CATNWA010014155">
    <property type="protein sequence ID" value="CAI9568225.1"/>
    <property type="molecule type" value="Genomic_DNA"/>
</dbReference>
<comment type="caution">
    <text evidence="1">The sequence shown here is derived from an EMBL/GenBank/DDBJ whole genome shotgun (WGS) entry which is preliminary data.</text>
</comment>
<sequence length="64" mass="7299">MQDIVNAGSGESGYSECRNIYEQATLAEQVQSHSRENFQISQNWDSIFPKHLKHCCWGIVAENI</sequence>
<protein>
    <submittedName>
        <fullName evidence="1">Uncharacterized protein</fullName>
    </submittedName>
</protein>
<feature type="non-terminal residue" evidence="1">
    <location>
        <position position="64"/>
    </location>
</feature>
<name>A0ABN9D6S6_9NEOB</name>
<gene>
    <name evidence="1" type="ORF">SPARVUS_LOCUS6667876</name>
</gene>
<keyword evidence="2" id="KW-1185">Reference proteome</keyword>
<reference evidence="1" key="1">
    <citation type="submission" date="2023-05" db="EMBL/GenBank/DDBJ databases">
        <authorList>
            <person name="Stuckert A."/>
        </authorList>
    </citation>
    <scope>NUCLEOTIDE SEQUENCE</scope>
</reference>
<dbReference type="Proteomes" id="UP001162483">
    <property type="component" value="Unassembled WGS sequence"/>
</dbReference>